<dbReference type="CDD" id="cd11685">
    <property type="entry name" value="UEV_TSG101-like"/>
    <property type="match status" value="1"/>
</dbReference>
<feature type="region of interest" description="Disordered" evidence="8">
    <location>
        <begin position="146"/>
        <end position="328"/>
    </location>
</feature>
<dbReference type="PRINTS" id="PR01217">
    <property type="entry name" value="PRICHEXTENSN"/>
</dbReference>
<evidence type="ECO:0000313" key="11">
    <source>
        <dbReference type="EMBL" id="KOS19937.1"/>
    </source>
</evidence>
<comment type="caution">
    <text evidence="11">The sequence shown here is derived from an EMBL/GenBank/DDBJ whole genome shotgun (WGS) entry which is preliminary data.</text>
</comment>
<reference evidence="11 12" key="1">
    <citation type="submission" date="2015-07" db="EMBL/GenBank/DDBJ databases">
        <title>The genome of the fungus Escovopsis weberi, a specialized disease agent of ant agriculture.</title>
        <authorList>
            <person name="de Man T.J."/>
            <person name="Stajich J.E."/>
            <person name="Kubicek C.P."/>
            <person name="Chenthamara K."/>
            <person name="Atanasova L."/>
            <person name="Druzhinina I.S."/>
            <person name="Birnbaum S."/>
            <person name="Barribeau S.M."/>
            <person name="Teiling C."/>
            <person name="Suen G."/>
            <person name="Currie C."/>
            <person name="Gerardo N.M."/>
        </authorList>
    </citation>
    <scope>NUCLEOTIDE SEQUENCE [LARGE SCALE GENOMIC DNA]</scope>
</reference>
<dbReference type="EMBL" id="LGSR01000019">
    <property type="protein sequence ID" value="KOS19937.1"/>
    <property type="molecule type" value="Genomic_DNA"/>
</dbReference>
<name>A0A0M8MZC6_ESCWE</name>
<dbReference type="Gene3D" id="6.10.140.820">
    <property type="match status" value="1"/>
</dbReference>
<feature type="compositionally biased region" description="Pro residues" evidence="8">
    <location>
        <begin position="210"/>
        <end position="219"/>
    </location>
</feature>
<evidence type="ECO:0000259" key="10">
    <source>
        <dbReference type="PROSITE" id="PS51322"/>
    </source>
</evidence>
<dbReference type="Proteomes" id="UP000053831">
    <property type="component" value="Unassembled WGS sequence"/>
</dbReference>
<dbReference type="GO" id="GO:0043162">
    <property type="term" value="P:ubiquitin-dependent protein catabolic process via the multivesicular body sorting pathway"/>
    <property type="evidence" value="ECO:0007669"/>
    <property type="project" value="UniProtKB-ARBA"/>
</dbReference>
<evidence type="ECO:0000256" key="5">
    <source>
        <dbReference type="ARBA" id="ARBA00022927"/>
    </source>
</evidence>
<dbReference type="PROSITE" id="PS51322">
    <property type="entry name" value="UEV"/>
    <property type="match status" value="1"/>
</dbReference>
<dbReference type="InterPro" id="IPR052070">
    <property type="entry name" value="ESCRT-I_UEV_domain"/>
</dbReference>
<dbReference type="STRING" id="150374.A0A0M8MZC6"/>
<feature type="domain" description="SB" evidence="9">
    <location>
        <begin position="444"/>
        <end position="512"/>
    </location>
</feature>
<dbReference type="InterPro" id="IPR037202">
    <property type="entry name" value="ESCRT_assembly_dom"/>
</dbReference>
<protein>
    <submittedName>
        <fullName evidence="11">Tumor susceptibility protein</fullName>
    </submittedName>
</protein>
<comment type="similarity">
    <text evidence="2">Belongs to the ubiquitin-conjugating enzyme family. UEV subfamily.</text>
</comment>
<evidence type="ECO:0000256" key="6">
    <source>
        <dbReference type="ARBA" id="ARBA00023054"/>
    </source>
</evidence>
<sequence length="513" mass="55868">MPVQQHVLNWLYSVLTSEYHDVNRTYSDVAHVLTHYSTLTPRTDVHTFSDGASALLLHISGTMPVLFRGTTYRFPVSIWVPHAYPREAPLIYVTPTDTMMVRPGQHVDPQGRVYHPYLAGWPDFWDKSTILDFLSVLRDVFAKEPPVVSKKQGQAPVRRPPAQAPPVPPLPPEVAHPATPGAASHGPREARSPPPPPLLPPKPFQETHAPSPPQPPPVTGPGHSGISSRYESVPPLPTQARAGGAPQQVRPPPQFMPPAQPPLPPAIPPQHQPHQHQQQYPPQQQWALPPGQGQWQQGSPPGWDRPLPPPQAQPKPQPPPPPSHLLDDSLALDIPTQATAAPPIPPNPEKDALLRELARTLASMRQNSRQQSESSMVGLQAQRAAMLSAMSALQAEMNQLTQLSGSIASNSAILHDALRTADSVIEGSRGQSVPDIDELLVAPTVVSNQLYRVVAEERALGDAIFMLGRAVERGRISPAAFAKMTRSLAREWYLKKALARKIAKGMGLIVGEA</sequence>
<evidence type="ECO:0000259" key="9">
    <source>
        <dbReference type="PROSITE" id="PS51312"/>
    </source>
</evidence>
<feature type="compositionally biased region" description="Pro residues" evidence="8">
    <location>
        <begin position="249"/>
        <end position="271"/>
    </location>
</feature>
<dbReference type="PANTHER" id="PTHR23306">
    <property type="entry name" value="TUMOR SUSCEPTIBILITY GENE 101 PROTEIN-RELATED"/>
    <property type="match status" value="1"/>
</dbReference>
<feature type="compositionally biased region" description="Low complexity" evidence="8">
    <location>
        <begin position="275"/>
        <end position="302"/>
    </location>
</feature>
<dbReference type="GO" id="GO:0006886">
    <property type="term" value="P:intracellular protein transport"/>
    <property type="evidence" value="ECO:0007669"/>
    <property type="project" value="UniProtKB-ARBA"/>
</dbReference>
<feature type="compositionally biased region" description="Pro residues" evidence="8">
    <location>
        <begin position="306"/>
        <end position="323"/>
    </location>
</feature>
<keyword evidence="5 7" id="KW-0653">Protein transport</keyword>
<dbReference type="PANTHER" id="PTHR23306:SF3">
    <property type="entry name" value="TUMOR SUPPRESSOR PROTEIN 101"/>
    <property type="match status" value="1"/>
</dbReference>
<dbReference type="SUPFAM" id="SSF54495">
    <property type="entry name" value="UBC-like"/>
    <property type="match status" value="1"/>
</dbReference>
<accession>A0A0M8MZC6</accession>
<dbReference type="OrthoDB" id="306304at2759"/>
<dbReference type="InterPro" id="IPR017916">
    <property type="entry name" value="SB_dom"/>
</dbReference>
<feature type="domain" description="UEV" evidence="10">
    <location>
        <begin position="6"/>
        <end position="151"/>
    </location>
</feature>
<gene>
    <name evidence="11" type="ORF">ESCO_005738</name>
</gene>
<dbReference type="InterPro" id="IPR008883">
    <property type="entry name" value="UEV_N"/>
</dbReference>
<keyword evidence="12" id="KW-1185">Reference proteome</keyword>
<organism evidence="11 12">
    <name type="scientific">Escovopsis weberi</name>
    <dbReference type="NCBI Taxonomy" id="150374"/>
    <lineage>
        <taxon>Eukaryota</taxon>
        <taxon>Fungi</taxon>
        <taxon>Dikarya</taxon>
        <taxon>Ascomycota</taxon>
        <taxon>Pezizomycotina</taxon>
        <taxon>Sordariomycetes</taxon>
        <taxon>Hypocreomycetidae</taxon>
        <taxon>Hypocreales</taxon>
        <taxon>Hypocreaceae</taxon>
        <taxon>Escovopsis</taxon>
    </lineage>
</organism>
<evidence type="ECO:0000256" key="8">
    <source>
        <dbReference type="SAM" id="MobiDB-lite"/>
    </source>
</evidence>
<dbReference type="AlphaFoldDB" id="A0A0M8MZC6"/>
<keyword evidence="6" id="KW-0175">Coiled coil</keyword>
<keyword evidence="4" id="KW-0967">Endosome</keyword>
<dbReference type="GO" id="GO:0043130">
    <property type="term" value="F:ubiquitin binding"/>
    <property type="evidence" value="ECO:0007669"/>
    <property type="project" value="TreeGrafter"/>
</dbReference>
<feature type="compositionally biased region" description="Pro residues" evidence="8">
    <location>
        <begin position="158"/>
        <end position="174"/>
    </location>
</feature>
<evidence type="ECO:0000256" key="3">
    <source>
        <dbReference type="ARBA" id="ARBA00022448"/>
    </source>
</evidence>
<keyword evidence="3 7" id="KW-0813">Transport</keyword>
<evidence type="ECO:0000256" key="1">
    <source>
        <dbReference type="ARBA" id="ARBA00004177"/>
    </source>
</evidence>
<comment type="subcellular location">
    <subcellularLocation>
        <location evidence="1">Endosome</location>
    </subcellularLocation>
</comment>
<evidence type="ECO:0000256" key="7">
    <source>
        <dbReference type="PROSITE-ProRule" id="PRU00644"/>
    </source>
</evidence>
<evidence type="ECO:0000313" key="12">
    <source>
        <dbReference type="Proteomes" id="UP000053831"/>
    </source>
</evidence>
<dbReference type="InterPro" id="IPR016135">
    <property type="entry name" value="UBQ-conjugating_enzyme/RWD"/>
</dbReference>
<dbReference type="PROSITE" id="PS51312">
    <property type="entry name" value="SB"/>
    <property type="match status" value="1"/>
</dbReference>
<dbReference type="GO" id="GO:0072666">
    <property type="term" value="P:establishment of protein localization to vacuole"/>
    <property type="evidence" value="ECO:0007669"/>
    <property type="project" value="UniProtKB-ARBA"/>
</dbReference>
<feature type="compositionally biased region" description="Pro residues" evidence="8">
    <location>
        <begin position="192"/>
        <end position="203"/>
    </location>
</feature>
<dbReference type="Pfam" id="PF05743">
    <property type="entry name" value="UEV"/>
    <property type="match status" value="1"/>
</dbReference>
<dbReference type="Pfam" id="PF09454">
    <property type="entry name" value="Vps23_core"/>
    <property type="match status" value="1"/>
</dbReference>
<evidence type="ECO:0000256" key="4">
    <source>
        <dbReference type="ARBA" id="ARBA00022753"/>
    </source>
</evidence>
<evidence type="ECO:0000256" key="2">
    <source>
        <dbReference type="ARBA" id="ARBA00009594"/>
    </source>
</evidence>
<dbReference type="Gene3D" id="3.10.110.10">
    <property type="entry name" value="Ubiquitin Conjugating Enzyme"/>
    <property type="match status" value="1"/>
</dbReference>
<proteinExistence type="inferred from homology"/>
<dbReference type="SUPFAM" id="SSF140111">
    <property type="entry name" value="Endosomal sorting complex assembly domain"/>
    <property type="match status" value="1"/>
</dbReference>
<dbReference type="GO" id="GO:0000813">
    <property type="term" value="C:ESCRT I complex"/>
    <property type="evidence" value="ECO:0007669"/>
    <property type="project" value="TreeGrafter"/>
</dbReference>